<evidence type="ECO:0000256" key="1">
    <source>
        <dbReference type="SAM" id="MobiDB-lite"/>
    </source>
</evidence>
<dbReference type="InterPro" id="IPR044925">
    <property type="entry name" value="His-Me_finger_sf"/>
</dbReference>
<feature type="compositionally biased region" description="Basic residues" evidence="1">
    <location>
        <begin position="80"/>
        <end position="91"/>
    </location>
</feature>
<accession>A0A1E1F2Q1</accession>
<gene>
    <name evidence="3" type="ORF">SCLO_1017500</name>
</gene>
<dbReference type="EMBL" id="AP017655">
    <property type="protein sequence ID" value="BAV64790.1"/>
    <property type="molecule type" value="Genomic_DNA"/>
</dbReference>
<organism evidence="3 4">
    <name type="scientific">Sphingobium cloacae</name>
    <dbReference type="NCBI Taxonomy" id="120107"/>
    <lineage>
        <taxon>Bacteria</taxon>
        <taxon>Pseudomonadati</taxon>
        <taxon>Pseudomonadota</taxon>
        <taxon>Alphaproteobacteria</taxon>
        <taxon>Sphingomonadales</taxon>
        <taxon>Sphingomonadaceae</taxon>
        <taxon>Sphingobium</taxon>
    </lineage>
</organism>
<evidence type="ECO:0000313" key="3">
    <source>
        <dbReference type="EMBL" id="BAV64790.1"/>
    </source>
</evidence>
<dbReference type="Proteomes" id="UP000218272">
    <property type="component" value="Chromosome SCLO_1"/>
</dbReference>
<reference evidence="3 4" key="1">
    <citation type="submission" date="2016-10" db="EMBL/GenBank/DDBJ databases">
        <title>Complete Genome Sequence of the Nonylphenol-Degrading Bacterium Sphingobium cloacae JCM 10874T.</title>
        <authorList>
            <person name="Ootsuka M."/>
            <person name="Nishizawa T."/>
            <person name="Ohta H."/>
        </authorList>
    </citation>
    <scope>NUCLEOTIDE SEQUENCE [LARGE SCALE GENOMIC DNA]</scope>
    <source>
        <strain evidence="3 4">JCM 10874</strain>
    </source>
</reference>
<dbReference type="Pfam" id="PF13392">
    <property type="entry name" value="HNH_3"/>
    <property type="match status" value="1"/>
</dbReference>
<evidence type="ECO:0000259" key="2">
    <source>
        <dbReference type="Pfam" id="PF13392"/>
    </source>
</evidence>
<protein>
    <recommendedName>
        <fullName evidence="2">HNH nuclease domain-containing protein</fullName>
    </recommendedName>
</protein>
<sequence>MKGRQIPYSADELAYIQSVSRWARDEAHAAFCQKFRRDDVSLQNFNALCKRKGWLTGRTGCFVKGQEAHNKGVPCAPGKGGRHPNARRTQFKKGQSPHNTNYLGHERVSNDGYVEISIDERNPHTGFERRYVLKHKWLWEKANGPVPKGHALKCLDGNRLNTDPSNWELIPRAMLPRLNGRFGRGYDAAPAEIKPTILAIAKLEHRARTVKGGRQ</sequence>
<evidence type="ECO:0000313" key="4">
    <source>
        <dbReference type="Proteomes" id="UP000218272"/>
    </source>
</evidence>
<dbReference type="SUPFAM" id="SSF54060">
    <property type="entry name" value="His-Me finger endonucleases"/>
    <property type="match status" value="1"/>
</dbReference>
<dbReference type="InterPro" id="IPR003615">
    <property type="entry name" value="HNH_nuc"/>
</dbReference>
<dbReference type="RefSeq" id="WP_066517646.1">
    <property type="nucleotide sequence ID" value="NZ_AP017655.1"/>
</dbReference>
<name>A0A1E1F2Q1_9SPHN</name>
<feature type="compositionally biased region" description="Polar residues" evidence="1">
    <location>
        <begin position="92"/>
        <end position="102"/>
    </location>
</feature>
<dbReference type="OrthoDB" id="6638408at2"/>
<proteinExistence type="predicted"/>
<feature type="region of interest" description="Disordered" evidence="1">
    <location>
        <begin position="73"/>
        <end position="104"/>
    </location>
</feature>
<feature type="domain" description="HNH nuclease" evidence="2">
    <location>
        <begin position="133"/>
        <end position="173"/>
    </location>
</feature>
<keyword evidence="4" id="KW-1185">Reference proteome</keyword>
<dbReference type="KEGG" id="sclo:SCLO_1017500"/>
<dbReference type="AlphaFoldDB" id="A0A1E1F2Q1"/>